<dbReference type="OrthoDB" id="1118972at2"/>
<dbReference type="Pfam" id="PF04224">
    <property type="entry name" value="DUF417"/>
    <property type="match status" value="1"/>
</dbReference>
<dbReference type="InterPro" id="IPR007339">
    <property type="entry name" value="RclC-like"/>
</dbReference>
<proteinExistence type="predicted"/>
<evidence type="ECO:0000313" key="2">
    <source>
        <dbReference type="EMBL" id="EEX51397.1"/>
    </source>
</evidence>
<gene>
    <name evidence="2" type="ORF">HMPREF0621_0201</name>
</gene>
<sequence>MKKWILSFQKSDVDILILRISVIILFFIFSNIKWFDFEVEALKPIISNSWLSFLYSLLGFHYTSYLLGIVESIAYIGLFLGIRQPKYGLIGSLLILLTALVTVSLLPQLGFDGFIFKDILLIGIALVLFKYDLNRAYPTN</sequence>
<evidence type="ECO:0000313" key="3">
    <source>
        <dbReference type="Proteomes" id="UP000005519"/>
    </source>
</evidence>
<organism evidence="2 3">
    <name type="scientific">Pasteurella dagmatis ATCC 43325</name>
    <dbReference type="NCBI Taxonomy" id="667128"/>
    <lineage>
        <taxon>Bacteria</taxon>
        <taxon>Pseudomonadati</taxon>
        <taxon>Pseudomonadota</taxon>
        <taxon>Gammaproteobacteria</taxon>
        <taxon>Pasteurellales</taxon>
        <taxon>Pasteurellaceae</taxon>
        <taxon>Pasteurella</taxon>
    </lineage>
</organism>
<evidence type="ECO:0000256" key="1">
    <source>
        <dbReference type="SAM" id="Phobius"/>
    </source>
</evidence>
<protein>
    <recommendedName>
        <fullName evidence="4">DoxX family protein</fullName>
    </recommendedName>
</protein>
<dbReference type="HOGENOM" id="CLU_102847_2_0_6"/>
<evidence type="ECO:0008006" key="4">
    <source>
        <dbReference type="Google" id="ProtNLM"/>
    </source>
</evidence>
<accession>C9PMH7</accession>
<reference evidence="2 3" key="1">
    <citation type="submission" date="2009-10" db="EMBL/GenBank/DDBJ databases">
        <authorList>
            <person name="Muzny D."/>
            <person name="Qin X."/>
            <person name="Deng J."/>
            <person name="Jiang H."/>
            <person name="Liu Y."/>
            <person name="Qu J."/>
            <person name="Song X.-Z."/>
            <person name="Zhang L."/>
            <person name="Thornton R."/>
            <person name="Coyle M."/>
            <person name="Francisco L."/>
            <person name="Jackson L."/>
            <person name="Javaid M."/>
            <person name="Korchina V."/>
            <person name="Kovar C."/>
            <person name="Mata R."/>
            <person name="Mathew T."/>
            <person name="Ngo R."/>
            <person name="Nguyen L."/>
            <person name="Nguyen N."/>
            <person name="Okwuonu G."/>
            <person name="Ongeri F."/>
            <person name="Pham C."/>
            <person name="Simmons D."/>
            <person name="Wilczek-Boney K."/>
            <person name="Hale W."/>
            <person name="Jakkamsetti A."/>
            <person name="Pham P."/>
            <person name="Ruth R."/>
            <person name="San Lucas F."/>
            <person name="Warren J."/>
            <person name="Zhang J."/>
            <person name="Zhao Z."/>
            <person name="Zhou C."/>
            <person name="Zhu D."/>
            <person name="Lee S."/>
            <person name="Bess C."/>
            <person name="Blankenburg K."/>
            <person name="Forbes L."/>
            <person name="Fu Q."/>
            <person name="Gubbala S."/>
            <person name="Hirani K."/>
            <person name="Jayaseelan J.C."/>
            <person name="Lara F."/>
            <person name="Munidasa M."/>
            <person name="Palculict T."/>
            <person name="Patil S."/>
            <person name="Pu L.-L."/>
            <person name="Saada N."/>
            <person name="Tang L."/>
            <person name="Weissenberger G."/>
            <person name="Zhu Y."/>
            <person name="Hemphill L."/>
            <person name="Shang Y."/>
            <person name="Youmans B."/>
            <person name="Ayvaz T."/>
            <person name="Ross M."/>
            <person name="Santibanez J."/>
            <person name="Aqrawi P."/>
            <person name="Gross S."/>
            <person name="Joshi V."/>
            <person name="Fowler G."/>
            <person name="Nazareth L."/>
            <person name="Reid J."/>
            <person name="Worley K."/>
            <person name="Petrosino J."/>
            <person name="Highlander S."/>
            <person name="Gibbs R."/>
        </authorList>
    </citation>
    <scope>NUCLEOTIDE SEQUENCE [LARGE SCALE GENOMIC DNA]</scope>
    <source>
        <strain evidence="2 3">ATCC 43325</strain>
    </source>
</reference>
<dbReference type="AlphaFoldDB" id="C9PMH7"/>
<feature type="transmembrane region" description="Helical" evidence="1">
    <location>
        <begin position="87"/>
        <end position="107"/>
    </location>
</feature>
<dbReference type="Proteomes" id="UP000005519">
    <property type="component" value="Unassembled WGS sequence"/>
</dbReference>
<feature type="transmembrane region" description="Helical" evidence="1">
    <location>
        <begin position="52"/>
        <end position="80"/>
    </location>
</feature>
<keyword evidence="3" id="KW-1185">Reference proteome</keyword>
<keyword evidence="1" id="KW-1133">Transmembrane helix</keyword>
<dbReference type="EMBL" id="ACZR01000001">
    <property type="protein sequence ID" value="EEX51397.1"/>
    <property type="molecule type" value="Genomic_DNA"/>
</dbReference>
<name>C9PMH7_9PAST</name>
<feature type="transmembrane region" description="Helical" evidence="1">
    <location>
        <begin position="12"/>
        <end position="32"/>
    </location>
</feature>
<dbReference type="RefSeq" id="WP_005765177.1">
    <property type="nucleotide sequence ID" value="NZ_GG704815.1"/>
</dbReference>
<keyword evidence="1" id="KW-0812">Transmembrane</keyword>
<feature type="transmembrane region" description="Helical" evidence="1">
    <location>
        <begin position="113"/>
        <end position="131"/>
    </location>
</feature>
<keyword evidence="1" id="KW-0472">Membrane</keyword>
<comment type="caution">
    <text evidence="2">The sequence shown here is derived from an EMBL/GenBank/DDBJ whole genome shotgun (WGS) entry which is preliminary data.</text>
</comment>